<organism evidence="2 3">
    <name type="scientific">Streptomyces chengmaiensis</name>
    <dbReference type="NCBI Taxonomy" id="3040919"/>
    <lineage>
        <taxon>Bacteria</taxon>
        <taxon>Bacillati</taxon>
        <taxon>Actinomycetota</taxon>
        <taxon>Actinomycetes</taxon>
        <taxon>Kitasatosporales</taxon>
        <taxon>Streptomycetaceae</taxon>
        <taxon>Streptomyces</taxon>
    </lineage>
</organism>
<reference evidence="2 3" key="1">
    <citation type="submission" date="2023-04" db="EMBL/GenBank/DDBJ databases">
        <title>Streptomyces chengmaiensis sp. nov. isolated from the stem of mangrove plant in Hainan.</title>
        <authorList>
            <person name="Huang X."/>
            <person name="Zhou S."/>
            <person name="Chu X."/>
            <person name="Xie Y."/>
            <person name="Lin Y."/>
        </authorList>
    </citation>
    <scope>NUCLEOTIDE SEQUENCE [LARGE SCALE GENOMIC DNA]</scope>
    <source>
        <strain evidence="2 3">HNM0663</strain>
    </source>
</reference>
<name>A0ABT6HWK9_9ACTN</name>
<dbReference type="EMBL" id="JARWBG010000047">
    <property type="protein sequence ID" value="MDH2392717.1"/>
    <property type="molecule type" value="Genomic_DNA"/>
</dbReference>
<gene>
    <name evidence="2" type="ORF">QCN29_28845</name>
</gene>
<protein>
    <submittedName>
        <fullName evidence="2">Uncharacterized protein</fullName>
    </submittedName>
</protein>
<evidence type="ECO:0000313" key="2">
    <source>
        <dbReference type="EMBL" id="MDH2392717.1"/>
    </source>
</evidence>
<keyword evidence="3" id="KW-1185">Reference proteome</keyword>
<proteinExistence type="predicted"/>
<dbReference type="Proteomes" id="UP001223144">
    <property type="component" value="Unassembled WGS sequence"/>
</dbReference>
<accession>A0ABT6HWK9</accession>
<evidence type="ECO:0000313" key="3">
    <source>
        <dbReference type="Proteomes" id="UP001223144"/>
    </source>
</evidence>
<feature type="region of interest" description="Disordered" evidence="1">
    <location>
        <begin position="1"/>
        <end position="21"/>
    </location>
</feature>
<sequence>MHIKNGRTVRRRNPARACSPAAKVDPPLAMLTALAERTGVPRYLQA</sequence>
<dbReference type="RefSeq" id="WP_240139284.1">
    <property type="nucleotide sequence ID" value="NZ_JARWBG010000047.1"/>
</dbReference>
<feature type="compositionally biased region" description="Basic residues" evidence="1">
    <location>
        <begin position="1"/>
        <end position="14"/>
    </location>
</feature>
<evidence type="ECO:0000256" key="1">
    <source>
        <dbReference type="SAM" id="MobiDB-lite"/>
    </source>
</evidence>
<comment type="caution">
    <text evidence="2">The sequence shown here is derived from an EMBL/GenBank/DDBJ whole genome shotgun (WGS) entry which is preliminary data.</text>
</comment>